<dbReference type="HOGENOM" id="CLU_027174_0_0_1"/>
<accession>L1J6V9</accession>
<keyword evidence="17" id="KW-1185">Reference proteome</keyword>
<dbReference type="KEGG" id="gtt:GUITHDRAFT_159750"/>
<dbReference type="InterPro" id="IPR011051">
    <property type="entry name" value="RmlC_Cupin_sf"/>
</dbReference>
<comment type="similarity">
    <text evidence="3">Belongs to the homogentisate dioxygenase family.</text>
</comment>
<dbReference type="EC" id="1.13.11.5" evidence="4"/>
<dbReference type="UniPathway" id="UPA00139">
    <property type="reaction ID" value="UER00339"/>
</dbReference>
<evidence type="ECO:0000256" key="4">
    <source>
        <dbReference type="ARBA" id="ARBA00013127"/>
    </source>
</evidence>
<reference evidence="16" key="3">
    <citation type="submission" date="2016-03" db="UniProtKB">
        <authorList>
            <consortium name="EnsemblProtists"/>
        </authorList>
    </citation>
    <scope>IDENTIFICATION</scope>
</reference>
<keyword evidence="9 12" id="KW-0408">Iron</keyword>
<evidence type="ECO:0000256" key="11">
    <source>
        <dbReference type="PIRSR" id="PIRSR605708-1"/>
    </source>
</evidence>
<evidence type="ECO:0000256" key="1">
    <source>
        <dbReference type="ARBA" id="ARBA00001962"/>
    </source>
</evidence>
<evidence type="ECO:0000256" key="9">
    <source>
        <dbReference type="ARBA" id="ARBA00023004"/>
    </source>
</evidence>
<evidence type="ECO:0000256" key="7">
    <source>
        <dbReference type="ARBA" id="ARBA00022964"/>
    </source>
</evidence>
<dbReference type="RefSeq" id="XP_005831067.1">
    <property type="nucleotide sequence ID" value="XM_005831010.1"/>
</dbReference>
<feature type="active site" description="Proton acceptor" evidence="11">
    <location>
        <position position="324"/>
    </location>
</feature>
<evidence type="ECO:0000256" key="8">
    <source>
        <dbReference type="ARBA" id="ARBA00023002"/>
    </source>
</evidence>
<dbReference type="OMA" id="MLPHGPD"/>
<dbReference type="GO" id="GO:0046872">
    <property type="term" value="F:metal ion binding"/>
    <property type="evidence" value="ECO:0007669"/>
    <property type="project" value="UniProtKB-KW"/>
</dbReference>
<comment type="cofactor">
    <cofactor evidence="1 12">
        <name>Fe cation</name>
        <dbReference type="ChEBI" id="CHEBI:24875"/>
    </cofactor>
</comment>
<dbReference type="OrthoDB" id="1689029at2759"/>
<dbReference type="Pfam" id="PF20510">
    <property type="entry name" value="HgmA_N"/>
    <property type="match status" value="1"/>
</dbReference>
<evidence type="ECO:0000313" key="16">
    <source>
        <dbReference type="EnsemblProtists" id="EKX44087"/>
    </source>
</evidence>
<proteinExistence type="inferred from homology"/>
<feature type="domain" description="Homogentisate 1,2-dioxygenase C-terminal" evidence="13">
    <location>
        <begin position="313"/>
        <end position="453"/>
    </location>
</feature>
<feature type="binding site" evidence="12">
    <location>
        <position position="367"/>
    </location>
    <ligand>
        <name>homogentisate</name>
        <dbReference type="ChEBI" id="CHEBI:16169"/>
    </ligand>
</feature>
<dbReference type="Proteomes" id="UP000011087">
    <property type="component" value="Unassembled WGS sequence"/>
</dbReference>
<dbReference type="InterPro" id="IPR005708">
    <property type="entry name" value="Homogentis_dOase"/>
</dbReference>
<name>L1J6V9_GUITC</name>
<evidence type="ECO:0000259" key="13">
    <source>
        <dbReference type="Pfam" id="PF04209"/>
    </source>
</evidence>
<dbReference type="GeneID" id="17300841"/>
<evidence type="ECO:0000313" key="15">
    <source>
        <dbReference type="EMBL" id="EKX44087.1"/>
    </source>
</evidence>
<dbReference type="GO" id="GO:0006559">
    <property type="term" value="P:L-phenylalanine catabolic process"/>
    <property type="evidence" value="ECO:0007669"/>
    <property type="project" value="UniProtKB-UniPathway"/>
</dbReference>
<keyword evidence="8" id="KW-0560">Oxidoreductase</keyword>
<evidence type="ECO:0000256" key="6">
    <source>
        <dbReference type="ARBA" id="ARBA00022878"/>
    </source>
</evidence>
<evidence type="ECO:0000256" key="12">
    <source>
        <dbReference type="PIRSR" id="PIRSR605708-2"/>
    </source>
</evidence>
<comment type="pathway">
    <text evidence="2">Amino-acid degradation; L-phenylalanine degradation; acetoacetate and fumarate from L-phenylalanine: step 4/6.</text>
</comment>
<keyword evidence="5 12" id="KW-0479">Metal-binding</keyword>
<dbReference type="InterPro" id="IPR046452">
    <property type="entry name" value="HgmA_N"/>
</dbReference>
<sequence>MRAAAPRNRPPAFPLRSPAAKTYLRGFGNEFESEALPGSLPRGQNNPQRCPRGLYAEQLSGSSFTMTRSKNLRSWLYRTMPTVDEEEFVQDDEDVFKHVATKYDHLDGNPNQVCCVAPLFLVPCLTDILQLRWKPAPLAPDGTPVTFLQGLWSIAGAGDPSAKKGVAIYMYACNTSMKDAFYNSDGDLLIVPQTGSLSIRTEFGQLDVEQNEICVIPRGIVFRVEQQDSARGYMLESFQGHFCLPDLGPIGSNGLANARDFEYPTASFEEVQGDVKIYNKFCGKLFKKISHHSPFNVVAWHGNYLPFKYNLTTFCTMNTVSYDHPDPSIFTVLSCPSETAGESAVDFVIFPPRWMVAEDTFRPPYFHRNYMSEFMGMISGKYDAKVGFSAGGASLHCCMSAHGPDRETTERAEEAEMSPVKFEDGLAFMFETSAILKPTPQAMSCPFRDTQYKVRDVASVKEGRGR</sequence>
<dbReference type="PaxDb" id="55529-EKX44087"/>
<keyword evidence="6" id="KW-0828">Tyrosine catabolism</keyword>
<feature type="binding site" evidence="12">
    <location>
        <position position="382"/>
    </location>
    <ligand>
        <name>homogentisate</name>
        <dbReference type="ChEBI" id="CHEBI:16169"/>
    </ligand>
</feature>
<dbReference type="NCBIfam" id="TIGR01015">
    <property type="entry name" value="hmgA"/>
    <property type="match status" value="1"/>
</dbReference>
<reference evidence="17" key="2">
    <citation type="submission" date="2012-11" db="EMBL/GenBank/DDBJ databases">
        <authorList>
            <person name="Kuo A."/>
            <person name="Curtis B.A."/>
            <person name="Tanifuji G."/>
            <person name="Burki F."/>
            <person name="Gruber A."/>
            <person name="Irimia M."/>
            <person name="Maruyama S."/>
            <person name="Arias M.C."/>
            <person name="Ball S.G."/>
            <person name="Gile G.H."/>
            <person name="Hirakawa Y."/>
            <person name="Hopkins J.F."/>
            <person name="Rensing S.A."/>
            <person name="Schmutz J."/>
            <person name="Symeonidi A."/>
            <person name="Elias M."/>
            <person name="Eveleigh R.J."/>
            <person name="Herman E.K."/>
            <person name="Klute M.J."/>
            <person name="Nakayama T."/>
            <person name="Obornik M."/>
            <person name="Reyes-Prieto A."/>
            <person name="Armbrust E.V."/>
            <person name="Aves S.J."/>
            <person name="Beiko R.G."/>
            <person name="Coutinho P."/>
            <person name="Dacks J.B."/>
            <person name="Durnford D.G."/>
            <person name="Fast N.M."/>
            <person name="Green B.R."/>
            <person name="Grisdale C."/>
            <person name="Hempe F."/>
            <person name="Henrissat B."/>
            <person name="Hoppner M.P."/>
            <person name="Ishida K.-I."/>
            <person name="Kim E."/>
            <person name="Koreny L."/>
            <person name="Kroth P.G."/>
            <person name="Liu Y."/>
            <person name="Malik S.-B."/>
            <person name="Maier U.G."/>
            <person name="McRose D."/>
            <person name="Mock T."/>
            <person name="Neilson J.A."/>
            <person name="Onodera N.T."/>
            <person name="Poole A.M."/>
            <person name="Pritham E.J."/>
            <person name="Richards T.A."/>
            <person name="Rocap G."/>
            <person name="Roy S.W."/>
            <person name="Sarai C."/>
            <person name="Schaack S."/>
            <person name="Shirato S."/>
            <person name="Slamovits C.H."/>
            <person name="Spencer D.F."/>
            <person name="Suzuki S."/>
            <person name="Worden A.Z."/>
            <person name="Zauner S."/>
            <person name="Barry K."/>
            <person name="Bell C."/>
            <person name="Bharti A.K."/>
            <person name="Crow J.A."/>
            <person name="Grimwood J."/>
            <person name="Kramer R."/>
            <person name="Lindquist E."/>
            <person name="Lucas S."/>
            <person name="Salamov A."/>
            <person name="McFadden G.I."/>
            <person name="Lane C.E."/>
            <person name="Keeling P.J."/>
            <person name="Gray M.W."/>
            <person name="Grigoriev I.V."/>
            <person name="Archibald J.M."/>
        </authorList>
    </citation>
    <scope>NUCLEOTIDE SEQUENCE</scope>
    <source>
        <strain evidence="17">CCMP2712</strain>
    </source>
</reference>
<dbReference type="AlphaFoldDB" id="L1J6V9"/>
<dbReference type="CDD" id="cd07000">
    <property type="entry name" value="cupin_HGO_N"/>
    <property type="match status" value="1"/>
</dbReference>
<feature type="binding site" evidence="12">
    <location>
        <position position="373"/>
    </location>
    <ligand>
        <name>Fe cation</name>
        <dbReference type="ChEBI" id="CHEBI:24875"/>
    </ligand>
</feature>
<dbReference type="InterPro" id="IPR046451">
    <property type="entry name" value="HgmA_C"/>
</dbReference>
<feature type="domain" description="Homogentisate 1,2-dioxygenase N-terminal" evidence="14">
    <location>
        <begin position="22"/>
        <end position="311"/>
    </location>
</feature>
<keyword evidence="10" id="KW-0585">Phenylalanine catabolism</keyword>
<dbReference type="Pfam" id="PF04209">
    <property type="entry name" value="HgmA_C"/>
    <property type="match status" value="1"/>
</dbReference>
<dbReference type="FunFam" id="2.60.120.10:FF:000034">
    <property type="entry name" value="Homogentisate 1,2-dioxygenase"/>
    <property type="match status" value="1"/>
</dbReference>
<gene>
    <name evidence="15" type="ORF">GUITHDRAFT_159750</name>
</gene>
<evidence type="ECO:0000259" key="14">
    <source>
        <dbReference type="Pfam" id="PF20510"/>
    </source>
</evidence>
<protein>
    <recommendedName>
        <fullName evidence="4">homogentisate 1,2-dioxygenase</fullName>
        <ecNumber evidence="4">1.13.11.5</ecNumber>
    </recommendedName>
</protein>
<dbReference type="InterPro" id="IPR014710">
    <property type="entry name" value="RmlC-like_jellyroll"/>
</dbReference>
<evidence type="ECO:0000256" key="3">
    <source>
        <dbReference type="ARBA" id="ARBA00007757"/>
    </source>
</evidence>
<dbReference type="GO" id="GO:0005737">
    <property type="term" value="C:cytoplasm"/>
    <property type="evidence" value="ECO:0007669"/>
    <property type="project" value="TreeGrafter"/>
</dbReference>
<dbReference type="Gene3D" id="2.60.120.10">
    <property type="entry name" value="Jelly Rolls"/>
    <property type="match status" value="1"/>
</dbReference>
<dbReference type="EnsemblProtists" id="EKX44087">
    <property type="protein sequence ID" value="EKX44087"/>
    <property type="gene ID" value="GUITHDRAFT_159750"/>
</dbReference>
<dbReference type="PANTHER" id="PTHR11056:SF0">
    <property type="entry name" value="HOMOGENTISATE 1,2-DIOXYGENASE"/>
    <property type="match status" value="1"/>
</dbReference>
<evidence type="ECO:0000256" key="10">
    <source>
        <dbReference type="ARBA" id="ARBA00023232"/>
    </source>
</evidence>
<dbReference type="eggNOG" id="KOG1417">
    <property type="taxonomic scope" value="Eukaryota"/>
</dbReference>
<feature type="binding site" evidence="12">
    <location>
        <position position="402"/>
    </location>
    <ligand>
        <name>Fe cation</name>
        <dbReference type="ChEBI" id="CHEBI:24875"/>
    </ligand>
</feature>
<dbReference type="SUPFAM" id="SSF51182">
    <property type="entry name" value="RmlC-like cupins"/>
    <property type="match status" value="1"/>
</dbReference>
<evidence type="ECO:0000256" key="2">
    <source>
        <dbReference type="ARBA" id="ARBA00004704"/>
    </source>
</evidence>
<keyword evidence="7" id="KW-0223">Dioxygenase</keyword>
<evidence type="ECO:0000256" key="5">
    <source>
        <dbReference type="ARBA" id="ARBA00022723"/>
    </source>
</evidence>
<evidence type="ECO:0000313" key="17">
    <source>
        <dbReference type="Proteomes" id="UP000011087"/>
    </source>
</evidence>
<dbReference type="GO" id="GO:0004411">
    <property type="term" value="F:homogentisate 1,2-dioxygenase activity"/>
    <property type="evidence" value="ECO:0007669"/>
    <property type="project" value="UniProtKB-EC"/>
</dbReference>
<reference evidence="15 17" key="1">
    <citation type="journal article" date="2012" name="Nature">
        <title>Algal genomes reveal evolutionary mosaicism and the fate of nucleomorphs.</title>
        <authorList>
            <consortium name="DOE Joint Genome Institute"/>
            <person name="Curtis B.A."/>
            <person name="Tanifuji G."/>
            <person name="Burki F."/>
            <person name="Gruber A."/>
            <person name="Irimia M."/>
            <person name="Maruyama S."/>
            <person name="Arias M.C."/>
            <person name="Ball S.G."/>
            <person name="Gile G.H."/>
            <person name="Hirakawa Y."/>
            <person name="Hopkins J.F."/>
            <person name="Kuo A."/>
            <person name="Rensing S.A."/>
            <person name="Schmutz J."/>
            <person name="Symeonidi A."/>
            <person name="Elias M."/>
            <person name="Eveleigh R.J."/>
            <person name="Herman E.K."/>
            <person name="Klute M.J."/>
            <person name="Nakayama T."/>
            <person name="Obornik M."/>
            <person name="Reyes-Prieto A."/>
            <person name="Armbrust E.V."/>
            <person name="Aves S.J."/>
            <person name="Beiko R.G."/>
            <person name="Coutinho P."/>
            <person name="Dacks J.B."/>
            <person name="Durnford D.G."/>
            <person name="Fast N.M."/>
            <person name="Green B.R."/>
            <person name="Grisdale C.J."/>
            <person name="Hempel F."/>
            <person name="Henrissat B."/>
            <person name="Hoppner M.P."/>
            <person name="Ishida K."/>
            <person name="Kim E."/>
            <person name="Koreny L."/>
            <person name="Kroth P.G."/>
            <person name="Liu Y."/>
            <person name="Malik S.B."/>
            <person name="Maier U.G."/>
            <person name="McRose D."/>
            <person name="Mock T."/>
            <person name="Neilson J.A."/>
            <person name="Onodera N.T."/>
            <person name="Poole A.M."/>
            <person name="Pritham E.J."/>
            <person name="Richards T.A."/>
            <person name="Rocap G."/>
            <person name="Roy S.W."/>
            <person name="Sarai C."/>
            <person name="Schaack S."/>
            <person name="Shirato S."/>
            <person name="Slamovits C.H."/>
            <person name="Spencer D.F."/>
            <person name="Suzuki S."/>
            <person name="Worden A.Z."/>
            <person name="Zauner S."/>
            <person name="Barry K."/>
            <person name="Bell C."/>
            <person name="Bharti A.K."/>
            <person name="Crow J.A."/>
            <person name="Grimwood J."/>
            <person name="Kramer R."/>
            <person name="Lindquist E."/>
            <person name="Lucas S."/>
            <person name="Salamov A."/>
            <person name="McFadden G.I."/>
            <person name="Lane C.E."/>
            <person name="Keeling P.J."/>
            <person name="Gray M.W."/>
            <person name="Grigoriev I.V."/>
            <person name="Archibald J.M."/>
        </authorList>
    </citation>
    <scope>NUCLEOTIDE SEQUENCE</scope>
    <source>
        <strain evidence="15 17">CCMP2712</strain>
    </source>
</reference>
<dbReference type="STRING" id="905079.L1J6V9"/>
<organism evidence="15">
    <name type="scientific">Guillardia theta (strain CCMP2712)</name>
    <name type="common">Cryptophyte</name>
    <dbReference type="NCBI Taxonomy" id="905079"/>
    <lineage>
        <taxon>Eukaryota</taxon>
        <taxon>Cryptophyceae</taxon>
        <taxon>Pyrenomonadales</taxon>
        <taxon>Geminigeraceae</taxon>
        <taxon>Guillardia</taxon>
    </lineage>
</organism>
<dbReference type="EMBL" id="JH993006">
    <property type="protein sequence ID" value="EKX44087.1"/>
    <property type="molecule type" value="Genomic_DNA"/>
</dbReference>
<feature type="binding site" evidence="12">
    <location>
        <position position="402"/>
    </location>
    <ligand>
        <name>homogentisate</name>
        <dbReference type="ChEBI" id="CHEBI:16169"/>
    </ligand>
</feature>
<dbReference type="PANTHER" id="PTHR11056">
    <property type="entry name" value="HOMOGENTISATE 1,2-DIOXYGENASE"/>
    <property type="match status" value="1"/>
</dbReference>
<dbReference type="GO" id="GO:0006572">
    <property type="term" value="P:L-tyrosine catabolic process"/>
    <property type="evidence" value="ECO:0007669"/>
    <property type="project" value="UniProtKB-KW"/>
</dbReference>